<feature type="domain" description="Zinc-ribbon" evidence="2">
    <location>
        <begin position="7"/>
        <end position="28"/>
    </location>
</feature>
<comment type="caution">
    <text evidence="3">The sequence shown here is derived from an EMBL/GenBank/DDBJ whole genome shotgun (WGS) entry which is preliminary data.</text>
</comment>
<evidence type="ECO:0000313" key="4">
    <source>
        <dbReference type="Proteomes" id="UP000051845"/>
    </source>
</evidence>
<dbReference type="STRING" id="33960.TY91_12400"/>
<feature type="transmembrane region" description="Helical" evidence="1">
    <location>
        <begin position="60"/>
        <end position="80"/>
    </location>
</feature>
<protein>
    <recommendedName>
        <fullName evidence="2">Zinc-ribbon domain-containing protein</fullName>
    </recommendedName>
</protein>
<dbReference type="InterPro" id="IPR026870">
    <property type="entry name" value="Zinc_ribbon_dom"/>
</dbReference>
<evidence type="ECO:0000313" key="3">
    <source>
        <dbReference type="EMBL" id="KRM74049.1"/>
    </source>
</evidence>
<gene>
    <name evidence="3" type="ORF">FC82_GL000824</name>
</gene>
<dbReference type="RefSeq" id="WP_056997316.1">
    <property type="nucleotide sequence ID" value="NZ_AYYR01000106.1"/>
</dbReference>
<dbReference type="AlphaFoldDB" id="A0A0R2B3P1"/>
<dbReference type="Proteomes" id="UP000051845">
    <property type="component" value="Unassembled WGS sequence"/>
</dbReference>
<dbReference type="Pfam" id="PF13240">
    <property type="entry name" value="Zn_Ribbon_1"/>
    <property type="match status" value="1"/>
</dbReference>
<keyword evidence="1" id="KW-0812">Transmembrane</keyword>
<keyword evidence="1" id="KW-0472">Membrane</keyword>
<accession>A0A0R2B3P1</accession>
<proteinExistence type="predicted"/>
<evidence type="ECO:0000256" key="1">
    <source>
        <dbReference type="SAM" id="Phobius"/>
    </source>
</evidence>
<name>A0A0R2B3P1_SECCO</name>
<reference evidence="3 4" key="1">
    <citation type="journal article" date="2015" name="Genome Announc.">
        <title>Expanding the biotechnology potential of lactobacilli through comparative genomics of 213 strains and associated genera.</title>
        <authorList>
            <person name="Sun Z."/>
            <person name="Harris H.M."/>
            <person name="McCann A."/>
            <person name="Guo C."/>
            <person name="Argimon S."/>
            <person name="Zhang W."/>
            <person name="Yang X."/>
            <person name="Jeffery I.B."/>
            <person name="Cooney J.C."/>
            <person name="Kagawa T.F."/>
            <person name="Liu W."/>
            <person name="Song Y."/>
            <person name="Salvetti E."/>
            <person name="Wrobel A."/>
            <person name="Rasinkangas P."/>
            <person name="Parkhill J."/>
            <person name="Rea M.C."/>
            <person name="O'Sullivan O."/>
            <person name="Ritari J."/>
            <person name="Douillard F.P."/>
            <person name="Paul Ross R."/>
            <person name="Yang R."/>
            <person name="Briner A.E."/>
            <person name="Felis G.E."/>
            <person name="de Vos W.M."/>
            <person name="Barrangou R."/>
            <person name="Klaenhammer T.R."/>
            <person name="Caufield P.W."/>
            <person name="Cui Y."/>
            <person name="Zhang H."/>
            <person name="O'Toole P.W."/>
        </authorList>
    </citation>
    <scope>NUCLEOTIDE SEQUENCE [LARGE SCALE GENOMIC DNA]</scope>
    <source>
        <strain evidence="3 4">DSM 20515</strain>
    </source>
</reference>
<dbReference type="EMBL" id="AYYR01000106">
    <property type="protein sequence ID" value="KRM74049.1"/>
    <property type="molecule type" value="Genomic_DNA"/>
</dbReference>
<evidence type="ECO:0000259" key="2">
    <source>
        <dbReference type="Pfam" id="PF13240"/>
    </source>
</evidence>
<keyword evidence="1" id="KW-1133">Transmembrane helix</keyword>
<organism evidence="3 4">
    <name type="scientific">Secundilactobacillus collinoides DSM 20515 = JCM 1123</name>
    <dbReference type="NCBI Taxonomy" id="1423733"/>
    <lineage>
        <taxon>Bacteria</taxon>
        <taxon>Bacillati</taxon>
        <taxon>Bacillota</taxon>
        <taxon>Bacilli</taxon>
        <taxon>Lactobacillales</taxon>
        <taxon>Lactobacillaceae</taxon>
        <taxon>Secundilactobacillus</taxon>
    </lineage>
</organism>
<dbReference type="PATRIC" id="fig|1423733.4.peg.865"/>
<sequence>MNEELKYCINCGEKIPKEAEFCPFCGSKQDNSGAAIKEKVPSQILPNSDVTKHKPWFKKAGFWIIAVIILIIIGGAGFAFHTQTSQGAVSSVKENVVSDNTDFGNATVKWNKDYKIIEIDLPKNARVIKDLNGGSISVWNSLVRNAKTESAKLNHKYSHIIVPNPSDKSKELLEVQNGEIKYNVGDDY</sequence>